<dbReference type="AlphaFoldDB" id="A0AAD7JQY5"/>
<reference evidence="2" key="1">
    <citation type="submission" date="2023-03" db="EMBL/GenBank/DDBJ databases">
        <title>Massive genome expansion in bonnet fungi (Mycena s.s.) driven by repeated elements and novel gene families across ecological guilds.</title>
        <authorList>
            <consortium name="Lawrence Berkeley National Laboratory"/>
            <person name="Harder C.B."/>
            <person name="Miyauchi S."/>
            <person name="Viragh M."/>
            <person name="Kuo A."/>
            <person name="Thoen E."/>
            <person name="Andreopoulos B."/>
            <person name="Lu D."/>
            <person name="Skrede I."/>
            <person name="Drula E."/>
            <person name="Henrissat B."/>
            <person name="Morin E."/>
            <person name="Kohler A."/>
            <person name="Barry K."/>
            <person name="LaButti K."/>
            <person name="Morin E."/>
            <person name="Salamov A."/>
            <person name="Lipzen A."/>
            <person name="Mereny Z."/>
            <person name="Hegedus B."/>
            <person name="Baldrian P."/>
            <person name="Stursova M."/>
            <person name="Weitz H."/>
            <person name="Taylor A."/>
            <person name="Grigoriev I.V."/>
            <person name="Nagy L.G."/>
            <person name="Martin F."/>
            <person name="Kauserud H."/>
        </authorList>
    </citation>
    <scope>NUCLEOTIDE SEQUENCE</scope>
    <source>
        <strain evidence="2">CBHHK182m</strain>
    </source>
</reference>
<organism evidence="2 3">
    <name type="scientific">Mycena metata</name>
    <dbReference type="NCBI Taxonomy" id="1033252"/>
    <lineage>
        <taxon>Eukaryota</taxon>
        <taxon>Fungi</taxon>
        <taxon>Dikarya</taxon>
        <taxon>Basidiomycota</taxon>
        <taxon>Agaricomycotina</taxon>
        <taxon>Agaricomycetes</taxon>
        <taxon>Agaricomycetidae</taxon>
        <taxon>Agaricales</taxon>
        <taxon>Marasmiineae</taxon>
        <taxon>Mycenaceae</taxon>
        <taxon>Mycena</taxon>
    </lineage>
</organism>
<proteinExistence type="predicted"/>
<gene>
    <name evidence="2" type="ORF">B0H16DRAFT_1518296</name>
</gene>
<protein>
    <submittedName>
        <fullName evidence="2">Uncharacterized protein</fullName>
    </submittedName>
</protein>
<keyword evidence="3" id="KW-1185">Reference proteome</keyword>
<dbReference type="EMBL" id="JARKIB010000019">
    <property type="protein sequence ID" value="KAJ7768813.1"/>
    <property type="molecule type" value="Genomic_DNA"/>
</dbReference>
<name>A0AAD7JQY5_9AGAR</name>
<sequence length="72" mass="7970">MCSCRMSSPGALILGSLRRTASLRCPLTQYQRLRPSKHETCSRWTSSPGALILRSPRPNTKHVRAGRPLPGL</sequence>
<evidence type="ECO:0000313" key="3">
    <source>
        <dbReference type="Proteomes" id="UP001215598"/>
    </source>
</evidence>
<dbReference type="Proteomes" id="UP001215598">
    <property type="component" value="Unassembled WGS sequence"/>
</dbReference>
<accession>A0AAD7JQY5</accession>
<evidence type="ECO:0000313" key="2">
    <source>
        <dbReference type="EMBL" id="KAJ7768813.1"/>
    </source>
</evidence>
<evidence type="ECO:0000256" key="1">
    <source>
        <dbReference type="SAM" id="MobiDB-lite"/>
    </source>
</evidence>
<feature type="region of interest" description="Disordered" evidence="1">
    <location>
        <begin position="52"/>
        <end position="72"/>
    </location>
</feature>
<comment type="caution">
    <text evidence="2">The sequence shown here is derived from an EMBL/GenBank/DDBJ whole genome shotgun (WGS) entry which is preliminary data.</text>
</comment>